<proteinExistence type="inferred from homology"/>
<feature type="binding site" evidence="10">
    <location>
        <position position="76"/>
    </location>
    <ligand>
        <name>Na(+)</name>
        <dbReference type="ChEBI" id="CHEBI:29101"/>
        <note>structural</note>
    </ligand>
</feature>
<organism evidence="11 12">
    <name type="scientific">Neomicrococcus aestuarii</name>
    <dbReference type="NCBI Taxonomy" id="556325"/>
    <lineage>
        <taxon>Bacteria</taxon>
        <taxon>Bacillati</taxon>
        <taxon>Actinomycetota</taxon>
        <taxon>Actinomycetes</taxon>
        <taxon>Micrococcales</taxon>
        <taxon>Micrococcaceae</taxon>
        <taxon>Neomicrococcus</taxon>
    </lineage>
</organism>
<evidence type="ECO:0000256" key="7">
    <source>
        <dbReference type="ARBA" id="ARBA00035120"/>
    </source>
</evidence>
<keyword evidence="2 10" id="KW-1003">Cell membrane</keyword>
<feature type="binding site" evidence="10">
    <location>
        <position position="79"/>
    </location>
    <ligand>
        <name>Na(+)</name>
        <dbReference type="ChEBI" id="CHEBI:29101"/>
        <note>structural</note>
    </ligand>
</feature>
<feature type="transmembrane region" description="Helical" evidence="10">
    <location>
        <begin position="66"/>
        <end position="88"/>
    </location>
</feature>
<feature type="transmembrane region" description="Helical" evidence="10">
    <location>
        <begin position="100"/>
        <end position="122"/>
    </location>
</feature>
<comment type="activity regulation">
    <text evidence="10">Na(+) is not transported, but it plays an essential structural role and its presence is essential for fluoride channel function.</text>
</comment>
<comment type="subcellular location">
    <subcellularLocation>
        <location evidence="1 10">Cell membrane</location>
        <topology evidence="1 10">Multi-pass membrane protein</topology>
    </subcellularLocation>
</comment>
<dbReference type="Pfam" id="PF02537">
    <property type="entry name" value="CRCB"/>
    <property type="match status" value="1"/>
</dbReference>
<dbReference type="Proteomes" id="UP000183530">
    <property type="component" value="Chromosome"/>
</dbReference>
<dbReference type="InterPro" id="IPR003691">
    <property type="entry name" value="FluC"/>
</dbReference>
<keyword evidence="3 10" id="KW-0812">Transmembrane</keyword>
<evidence type="ECO:0000256" key="6">
    <source>
        <dbReference type="ARBA" id="ARBA00023303"/>
    </source>
</evidence>
<evidence type="ECO:0000313" key="11">
    <source>
        <dbReference type="EMBL" id="APF41623.1"/>
    </source>
</evidence>
<protein>
    <recommendedName>
        <fullName evidence="10">Fluoride-specific ion channel FluC</fullName>
    </recommendedName>
</protein>
<keyword evidence="10" id="KW-0479">Metal-binding</keyword>
<dbReference type="KEGG" id="nae:BHE16_01005"/>
<keyword evidence="10" id="KW-0406">Ion transport</keyword>
<accession>A0A1L2ZQA6</accession>
<dbReference type="GO" id="GO:0046872">
    <property type="term" value="F:metal ion binding"/>
    <property type="evidence" value="ECO:0007669"/>
    <property type="project" value="UniProtKB-KW"/>
</dbReference>
<feature type="transmembrane region" description="Helical" evidence="10">
    <location>
        <begin position="6"/>
        <end position="24"/>
    </location>
</feature>
<evidence type="ECO:0000256" key="9">
    <source>
        <dbReference type="ARBA" id="ARBA00049940"/>
    </source>
</evidence>
<dbReference type="EMBL" id="CP018135">
    <property type="protein sequence ID" value="APF41623.1"/>
    <property type="molecule type" value="Genomic_DNA"/>
</dbReference>
<sequence length="128" mass="13299">MLAGLVALAGSVGSLLRWAVDVLLSHRVTQAEHSHVAVFPWALLLVNVVGSFVCGVATAQWGHSEWGLVLASGLAGGLTTMSTLAVTSANHFREKKTVRVALWSLLLHLVLGVSAAWLGLLLGGNPAA</sequence>
<dbReference type="GO" id="GO:0062054">
    <property type="term" value="F:fluoride channel activity"/>
    <property type="evidence" value="ECO:0007669"/>
    <property type="project" value="UniProtKB-UniRule"/>
</dbReference>
<dbReference type="GO" id="GO:0005886">
    <property type="term" value="C:plasma membrane"/>
    <property type="evidence" value="ECO:0007669"/>
    <property type="project" value="UniProtKB-SubCell"/>
</dbReference>
<evidence type="ECO:0000256" key="5">
    <source>
        <dbReference type="ARBA" id="ARBA00023136"/>
    </source>
</evidence>
<feature type="transmembrane region" description="Helical" evidence="10">
    <location>
        <begin position="36"/>
        <end position="60"/>
    </location>
</feature>
<evidence type="ECO:0000256" key="2">
    <source>
        <dbReference type="ARBA" id="ARBA00022475"/>
    </source>
</evidence>
<evidence type="ECO:0000256" key="3">
    <source>
        <dbReference type="ARBA" id="ARBA00022692"/>
    </source>
</evidence>
<dbReference type="AlphaFoldDB" id="A0A1L2ZQA6"/>
<dbReference type="STRING" id="556325.BHE16_01005"/>
<gene>
    <name evidence="10" type="primary">fluC</name>
    <name evidence="10" type="synonym">crcB</name>
    <name evidence="11" type="ORF">BHE16_01005</name>
</gene>
<keyword evidence="5 10" id="KW-0472">Membrane</keyword>
<keyword evidence="4 10" id="KW-1133">Transmembrane helix</keyword>
<keyword evidence="10" id="KW-0813">Transport</keyword>
<evidence type="ECO:0000313" key="12">
    <source>
        <dbReference type="Proteomes" id="UP000183530"/>
    </source>
</evidence>
<comment type="similarity">
    <text evidence="7 10">Belongs to the fluoride channel Fluc/FEX (TC 1.A.43) family.</text>
</comment>
<comment type="function">
    <text evidence="9 10">Fluoride-specific ion channel. Important for reducing fluoride concentration in the cell, thus reducing its toxicity.</text>
</comment>
<comment type="catalytic activity">
    <reaction evidence="8">
        <text>fluoride(in) = fluoride(out)</text>
        <dbReference type="Rhea" id="RHEA:76159"/>
        <dbReference type="ChEBI" id="CHEBI:17051"/>
    </reaction>
    <physiologicalReaction direction="left-to-right" evidence="8">
        <dbReference type="Rhea" id="RHEA:76160"/>
    </physiologicalReaction>
</comment>
<keyword evidence="10" id="KW-0915">Sodium</keyword>
<name>A0A1L2ZQA6_9MICC</name>
<dbReference type="GO" id="GO:0140114">
    <property type="term" value="P:cellular detoxification of fluoride"/>
    <property type="evidence" value="ECO:0007669"/>
    <property type="project" value="UniProtKB-UniRule"/>
</dbReference>
<dbReference type="HAMAP" id="MF_00454">
    <property type="entry name" value="FluC"/>
    <property type="match status" value="1"/>
</dbReference>
<evidence type="ECO:0000256" key="1">
    <source>
        <dbReference type="ARBA" id="ARBA00004651"/>
    </source>
</evidence>
<keyword evidence="6 10" id="KW-0407">Ion channel</keyword>
<keyword evidence="12" id="KW-1185">Reference proteome</keyword>
<evidence type="ECO:0000256" key="8">
    <source>
        <dbReference type="ARBA" id="ARBA00035585"/>
    </source>
</evidence>
<evidence type="ECO:0000256" key="4">
    <source>
        <dbReference type="ARBA" id="ARBA00022989"/>
    </source>
</evidence>
<evidence type="ECO:0000256" key="10">
    <source>
        <dbReference type="HAMAP-Rule" id="MF_00454"/>
    </source>
</evidence>
<reference evidence="11 12" key="1">
    <citation type="submission" date="2016-11" db="EMBL/GenBank/DDBJ databases">
        <title>Genome sequencing of Zhihengliuella aestuarii B18 antagonistic to Plasmodiophora brassicae.</title>
        <authorList>
            <person name="Luo Y."/>
        </authorList>
    </citation>
    <scope>NUCLEOTIDE SEQUENCE [LARGE SCALE GENOMIC DNA]</scope>
    <source>
        <strain evidence="11 12">B18</strain>
    </source>
</reference>